<protein>
    <recommendedName>
        <fullName evidence="5">Lipoprotein</fullName>
    </recommendedName>
</protein>
<feature type="compositionally biased region" description="Polar residues" evidence="1">
    <location>
        <begin position="28"/>
        <end position="44"/>
    </location>
</feature>
<reference evidence="3 4" key="1">
    <citation type="submission" date="2019-10" db="EMBL/GenBank/DDBJ databases">
        <title>Rubrobacter sp nov SCSIO 52090 isolated from a deep-sea sediment in the South China Sea.</title>
        <authorList>
            <person name="Chen R.W."/>
        </authorList>
    </citation>
    <scope>NUCLEOTIDE SEQUENCE [LARGE SCALE GENOMIC DNA]</scope>
    <source>
        <strain evidence="3 4">SCSIO 52909</strain>
    </source>
</reference>
<dbReference type="AlphaFoldDB" id="A0A6G8Q9R2"/>
<proteinExistence type="predicted"/>
<dbReference type="KEGG" id="rub:GBA63_11330"/>
<dbReference type="EMBL" id="CP045119">
    <property type="protein sequence ID" value="QIN83168.1"/>
    <property type="molecule type" value="Genomic_DNA"/>
</dbReference>
<name>A0A6G8Q9R2_9ACTN</name>
<accession>A0A6G8Q9R2</accession>
<keyword evidence="2" id="KW-0732">Signal</keyword>
<keyword evidence="4" id="KW-1185">Reference proteome</keyword>
<sequence>MKILIAIVFVPLTALLAACGAQQGANQESANRDAQTSAESTQAEHLTGTAEEFDRAQFDNPTQIDNEYQPFEPGTQWVYEGAITNEETGVREKHRLVVTATDLTKVVDGVRTLVVHDKETTQAGQMLEPEVRFHAQDNEGNVWYFGEYREEFEDGKLVEPRAWVPGQKGAREGISMQADPRPGTPSYAQGYAPKPVVWVDRGKVYDVNRKTCVPVGCYDDVVVIDEFERTKPGAFQQKYFAPGVGEVRVGWRGEKEKERETMVLVERRHLDPEALAKVRQDAIELDRRGYEQPNKVGPFWKYTKEVYRHTQPVERTFQAE</sequence>
<gene>
    <name evidence="3" type="ORF">GBA63_11330</name>
</gene>
<organism evidence="3 4">
    <name type="scientific">Rubrobacter tropicus</name>
    <dbReference type="NCBI Taxonomy" id="2653851"/>
    <lineage>
        <taxon>Bacteria</taxon>
        <taxon>Bacillati</taxon>
        <taxon>Actinomycetota</taxon>
        <taxon>Rubrobacteria</taxon>
        <taxon>Rubrobacterales</taxon>
        <taxon>Rubrobacteraceae</taxon>
        <taxon>Rubrobacter</taxon>
    </lineage>
</organism>
<dbReference type="Proteomes" id="UP000501452">
    <property type="component" value="Chromosome"/>
</dbReference>
<feature type="region of interest" description="Disordered" evidence="1">
    <location>
        <begin position="28"/>
        <end position="47"/>
    </location>
</feature>
<evidence type="ECO:0000256" key="1">
    <source>
        <dbReference type="SAM" id="MobiDB-lite"/>
    </source>
</evidence>
<evidence type="ECO:0000256" key="2">
    <source>
        <dbReference type="SAM" id="SignalP"/>
    </source>
</evidence>
<feature type="signal peptide" evidence="2">
    <location>
        <begin position="1"/>
        <end position="17"/>
    </location>
</feature>
<evidence type="ECO:0000313" key="3">
    <source>
        <dbReference type="EMBL" id="QIN83168.1"/>
    </source>
</evidence>
<dbReference type="RefSeq" id="WP_166176200.1">
    <property type="nucleotide sequence ID" value="NZ_CP045119.1"/>
</dbReference>
<evidence type="ECO:0008006" key="5">
    <source>
        <dbReference type="Google" id="ProtNLM"/>
    </source>
</evidence>
<evidence type="ECO:0000313" key="4">
    <source>
        <dbReference type="Proteomes" id="UP000501452"/>
    </source>
</evidence>
<dbReference type="PROSITE" id="PS51257">
    <property type="entry name" value="PROKAR_LIPOPROTEIN"/>
    <property type="match status" value="1"/>
</dbReference>
<feature type="chain" id="PRO_5039268048" description="Lipoprotein" evidence="2">
    <location>
        <begin position="18"/>
        <end position="320"/>
    </location>
</feature>